<evidence type="ECO:0000256" key="1">
    <source>
        <dbReference type="SAM" id="MobiDB-lite"/>
    </source>
</evidence>
<accession>A0A7S1TMP0</accession>
<dbReference type="EMBL" id="HBGI01002939">
    <property type="protein sequence ID" value="CAD9240181.1"/>
    <property type="molecule type" value="Transcribed_RNA"/>
</dbReference>
<reference evidence="2" key="1">
    <citation type="submission" date="2021-01" db="EMBL/GenBank/DDBJ databases">
        <authorList>
            <person name="Corre E."/>
            <person name="Pelletier E."/>
            <person name="Niang G."/>
            <person name="Scheremetjew M."/>
            <person name="Finn R."/>
            <person name="Kale V."/>
            <person name="Holt S."/>
            <person name="Cochrane G."/>
            <person name="Meng A."/>
            <person name="Brown T."/>
            <person name="Cohen L."/>
        </authorList>
    </citation>
    <scope>NUCLEOTIDE SEQUENCE</scope>
    <source>
        <strain evidence="2">CCMP3124</strain>
    </source>
</reference>
<evidence type="ECO:0000313" key="2">
    <source>
        <dbReference type="EMBL" id="CAD9240181.1"/>
    </source>
</evidence>
<organism evidence="2">
    <name type="scientific">Erythrolobus australicus</name>
    <dbReference type="NCBI Taxonomy" id="1077150"/>
    <lineage>
        <taxon>Eukaryota</taxon>
        <taxon>Rhodophyta</taxon>
        <taxon>Bangiophyceae</taxon>
        <taxon>Porphyridiales</taxon>
        <taxon>Porphyridiaceae</taxon>
        <taxon>Erythrolobus</taxon>
    </lineage>
</organism>
<feature type="region of interest" description="Disordered" evidence="1">
    <location>
        <begin position="177"/>
        <end position="230"/>
    </location>
</feature>
<gene>
    <name evidence="2" type="ORF">EAUS1353_LOCUS1919</name>
</gene>
<feature type="region of interest" description="Disordered" evidence="1">
    <location>
        <begin position="1"/>
        <end position="147"/>
    </location>
</feature>
<proteinExistence type="predicted"/>
<feature type="compositionally biased region" description="Polar residues" evidence="1">
    <location>
        <begin position="47"/>
        <end position="56"/>
    </location>
</feature>
<name>A0A7S1TMP0_9RHOD</name>
<dbReference type="AlphaFoldDB" id="A0A7S1TMP0"/>
<feature type="compositionally biased region" description="Polar residues" evidence="1">
    <location>
        <begin position="182"/>
        <end position="192"/>
    </location>
</feature>
<protein>
    <submittedName>
        <fullName evidence="2">Uncharacterized protein</fullName>
    </submittedName>
</protein>
<sequence length="230" mass="23788">MGLFACFGGKKKGGADGEDVKAPGADGRANEAGAASVGGGSGLNAAQSSGQIAQNHGGTGAAEHSSGRVAKKHSGRHDPGPGRTPPAERSNVGGGEYAEGAMASRFKNAADENVGNTRAGADPGAAAMTEAQKREAEYAAMEEEQQRRLVARVTKWVDDANQHASEMMSLSVDLESLRNIEENSNPDTSANAQGGAIDSTRREKTLGSSSVDMRESRQMQNEQDEVGMQA</sequence>